<dbReference type="Proteomes" id="UP000186666">
    <property type="component" value="Unassembled WGS sequence"/>
</dbReference>
<organism evidence="1 2">
    <name type="scientific">Paenibacillus macquariensis</name>
    <dbReference type="NCBI Taxonomy" id="948756"/>
    <lineage>
        <taxon>Bacteria</taxon>
        <taxon>Bacillati</taxon>
        <taxon>Bacillota</taxon>
        <taxon>Bacilli</taxon>
        <taxon>Bacillales</taxon>
        <taxon>Paenibacillaceae</taxon>
        <taxon>Paenibacillus</taxon>
    </lineage>
</organism>
<dbReference type="RefSeq" id="WP_068589901.1">
    <property type="nucleotide sequence ID" value="NZ_FTNK01000001.1"/>
</dbReference>
<protein>
    <submittedName>
        <fullName evidence="1">Uncharacterized protein</fullName>
    </submittedName>
</protein>
<sequence>MLDRVQVMSRLLDITAEHYGKADVSINSLINLIEDIAFPSHFYENITNLTDPIDKFCPHEFEDELDRKIWFYKQEFFYEILNCIDFNTSDNVSEEEIEDRKVECINALLFWEDSLQRYDKKFRKRNFKVL</sequence>
<gene>
    <name evidence="1" type="ORF">SAMN05421578_101296</name>
</gene>
<name>A0ABY1JKQ9_9BACL</name>
<accession>A0ABY1JKQ9</accession>
<keyword evidence="2" id="KW-1185">Reference proteome</keyword>
<reference evidence="1 2" key="1">
    <citation type="submission" date="2017-01" db="EMBL/GenBank/DDBJ databases">
        <authorList>
            <person name="Varghese N."/>
            <person name="Submissions S."/>
        </authorList>
    </citation>
    <scope>NUCLEOTIDE SEQUENCE [LARGE SCALE GENOMIC DNA]</scope>
    <source>
        <strain evidence="1 2">ATCC 23464</strain>
    </source>
</reference>
<proteinExistence type="predicted"/>
<dbReference type="EMBL" id="FTNK01000001">
    <property type="protein sequence ID" value="SIQ34100.1"/>
    <property type="molecule type" value="Genomic_DNA"/>
</dbReference>
<comment type="caution">
    <text evidence="1">The sequence shown here is derived from an EMBL/GenBank/DDBJ whole genome shotgun (WGS) entry which is preliminary data.</text>
</comment>
<evidence type="ECO:0000313" key="2">
    <source>
        <dbReference type="Proteomes" id="UP000186666"/>
    </source>
</evidence>
<evidence type="ECO:0000313" key="1">
    <source>
        <dbReference type="EMBL" id="SIQ34100.1"/>
    </source>
</evidence>